<evidence type="ECO:0000256" key="1">
    <source>
        <dbReference type="SAM" id="Phobius"/>
    </source>
</evidence>
<dbReference type="EMBL" id="RBIG01000002">
    <property type="protein sequence ID" value="RKQ70132.1"/>
    <property type="molecule type" value="Genomic_DNA"/>
</dbReference>
<organism evidence="2 3">
    <name type="scientific">Oceanibaculum indicum</name>
    <dbReference type="NCBI Taxonomy" id="526216"/>
    <lineage>
        <taxon>Bacteria</taxon>
        <taxon>Pseudomonadati</taxon>
        <taxon>Pseudomonadota</taxon>
        <taxon>Alphaproteobacteria</taxon>
        <taxon>Rhodospirillales</taxon>
        <taxon>Oceanibaculaceae</taxon>
        <taxon>Oceanibaculum</taxon>
    </lineage>
</organism>
<dbReference type="AlphaFoldDB" id="A0A420WGP5"/>
<reference evidence="2 3" key="1">
    <citation type="submission" date="2018-10" db="EMBL/GenBank/DDBJ databases">
        <title>Comparative analysis of microorganisms from saline springs in Andes Mountain Range, Colombia.</title>
        <authorList>
            <person name="Rubin E."/>
        </authorList>
    </citation>
    <scope>NUCLEOTIDE SEQUENCE [LARGE SCALE GENOMIC DNA]</scope>
    <source>
        <strain evidence="2 3">USBA 36</strain>
    </source>
</reference>
<protein>
    <submittedName>
        <fullName evidence="2">Uncharacterized protein</fullName>
    </submittedName>
</protein>
<sequence length="77" mass="8243">MSRFRSFIGAVWRVLALFVPVLVSDLIGLCAIASISYGAWLIYEPAGYIVSGVIVLLGMMLRARSRAIARQGTAGGI</sequence>
<keyword evidence="1" id="KW-0472">Membrane</keyword>
<dbReference type="Proteomes" id="UP000277424">
    <property type="component" value="Unassembled WGS sequence"/>
</dbReference>
<proteinExistence type="predicted"/>
<keyword evidence="1" id="KW-0812">Transmembrane</keyword>
<evidence type="ECO:0000313" key="2">
    <source>
        <dbReference type="EMBL" id="RKQ70132.1"/>
    </source>
</evidence>
<name>A0A420WGP5_9PROT</name>
<accession>A0A420WGP5</accession>
<dbReference type="RefSeq" id="WP_121219733.1">
    <property type="nucleotide sequence ID" value="NZ_RBIG01000002.1"/>
</dbReference>
<evidence type="ECO:0000313" key="3">
    <source>
        <dbReference type="Proteomes" id="UP000277424"/>
    </source>
</evidence>
<keyword evidence="1" id="KW-1133">Transmembrane helix</keyword>
<comment type="caution">
    <text evidence="2">The sequence shown here is derived from an EMBL/GenBank/DDBJ whole genome shotgun (WGS) entry which is preliminary data.</text>
</comment>
<gene>
    <name evidence="2" type="ORF">BCL74_2072</name>
</gene>
<feature type="transmembrane region" description="Helical" evidence="1">
    <location>
        <begin position="41"/>
        <end position="61"/>
    </location>
</feature>
<dbReference type="OrthoDB" id="6595037at2"/>
<feature type="transmembrane region" description="Helical" evidence="1">
    <location>
        <begin position="12"/>
        <end position="35"/>
    </location>
</feature>